<evidence type="ECO:0000259" key="1">
    <source>
        <dbReference type="Pfam" id="PF07495"/>
    </source>
</evidence>
<keyword evidence="3" id="KW-1185">Reference proteome</keyword>
<sequence>MEDANIVFSIPGPAEKNSKIEIKVENLHESDYLFKFMLGIDGVWNILQDFSENESTVWTPSQEGKYIIMVQMKKKDSVKPFDKVLRSDYIIGRIEENIIDSLEIDKHELKVGDKLNLIVNVNKTSVVYKYWIKVEDKWEILRDYCAENTLSITAKNPGTNQLLVECRNLDSKNTFDDFKKIEFEVLPIKKLEIKNFKCLSTVMLSGEELVFQVDADYEDNRMVLYKFIKITKTGKATCIQDYSTKRMVSYIEDDHGDFKLLCMAKDMYSVEEYDDRAIIAYKVRPYEDIEIQSFTSDVMSPQICDSSIELKAVVKGGKNLLYRYIIDGNSSKDSGYINDSSFIWTPERSGEYKVTLLVKDKSSKEKFEKQTSFKYIIDDYSVNPVKIKDIILSKEDNVVVGESINIKAIATGGIDLRYSFSVKKDGIEIEKVNYGSCSWVNFTPDNEGEYEFEVRAKDKYSTKQYDSHEIIHLTARKYLPAEIDYVLMPAKENYLVGDTIRFDIIAQKTQDTLIKYVLKINSHLVEETDYIKSDRYLVNPKCSGSYVVEIMAKNKKSSEAYDDKKIINIYVNDALPVTNTKILWDKVNIKVNEPVIFSVKCEGGKDVVYEFYLMEHEDWVLSQKYSKMNYFSFIPYSSGNYKILALTKSSYKDISYEDYDMIEFNVNK</sequence>
<dbReference type="Proteomes" id="UP000190080">
    <property type="component" value="Unassembled WGS sequence"/>
</dbReference>
<dbReference type="Pfam" id="PF07495">
    <property type="entry name" value="Y_Y_Y"/>
    <property type="match status" value="6"/>
</dbReference>
<reference evidence="2 3" key="1">
    <citation type="submission" date="2017-03" db="EMBL/GenBank/DDBJ databases">
        <title>Genome sequence of Clostridium oryzae DSM 28571.</title>
        <authorList>
            <person name="Poehlein A."/>
            <person name="Daniel R."/>
        </authorList>
    </citation>
    <scope>NUCLEOTIDE SEQUENCE [LARGE SCALE GENOMIC DNA]</scope>
    <source>
        <strain evidence="2 3">DSM 28571</strain>
    </source>
</reference>
<dbReference type="NCBIfam" id="NF010681">
    <property type="entry name" value="PRK14081.1"/>
    <property type="match status" value="1"/>
</dbReference>
<dbReference type="RefSeq" id="WP_079422188.1">
    <property type="nucleotide sequence ID" value="NZ_MZGV01000005.1"/>
</dbReference>
<dbReference type="InterPro" id="IPR011123">
    <property type="entry name" value="Y_Y_Y"/>
</dbReference>
<proteinExistence type="predicted"/>
<protein>
    <recommendedName>
        <fullName evidence="1">Two component regulator three Y domain-containing protein</fullName>
    </recommendedName>
</protein>
<dbReference type="EMBL" id="MZGV01000005">
    <property type="protein sequence ID" value="OPJ64185.1"/>
    <property type="molecule type" value="Genomic_DNA"/>
</dbReference>
<evidence type="ECO:0000313" key="2">
    <source>
        <dbReference type="EMBL" id="OPJ64185.1"/>
    </source>
</evidence>
<accession>A0A1V4IWN0</accession>
<comment type="caution">
    <text evidence="2">The sequence shown here is derived from an EMBL/GenBank/DDBJ whole genome shotgun (WGS) entry which is preliminary data.</text>
</comment>
<dbReference type="AlphaFoldDB" id="A0A1V4IWN0"/>
<evidence type="ECO:0000313" key="3">
    <source>
        <dbReference type="Proteomes" id="UP000190080"/>
    </source>
</evidence>
<feature type="domain" description="Two component regulator three Y" evidence="1">
    <location>
        <begin position="315"/>
        <end position="377"/>
    </location>
</feature>
<feature type="domain" description="Two component regulator three Y" evidence="1">
    <location>
        <begin position="507"/>
        <end position="571"/>
    </location>
</feature>
<gene>
    <name evidence="2" type="ORF">CLORY_07500</name>
</gene>
<feature type="domain" description="Two component regulator three Y" evidence="1">
    <location>
        <begin position="29"/>
        <end position="91"/>
    </location>
</feature>
<feature type="domain" description="Two component regulator three Y" evidence="1">
    <location>
        <begin position="122"/>
        <end position="186"/>
    </location>
</feature>
<dbReference type="OrthoDB" id="1925648at2"/>
<feature type="domain" description="Two component regulator three Y" evidence="1">
    <location>
        <begin position="411"/>
        <end position="471"/>
    </location>
</feature>
<feature type="domain" description="Two component regulator three Y" evidence="1">
    <location>
        <begin position="216"/>
        <end position="283"/>
    </location>
</feature>
<dbReference type="STRING" id="1450648.CLORY_07500"/>
<name>A0A1V4IWN0_9CLOT</name>
<organism evidence="2 3">
    <name type="scientific">Clostridium oryzae</name>
    <dbReference type="NCBI Taxonomy" id="1450648"/>
    <lineage>
        <taxon>Bacteria</taxon>
        <taxon>Bacillati</taxon>
        <taxon>Bacillota</taxon>
        <taxon>Clostridia</taxon>
        <taxon>Eubacteriales</taxon>
        <taxon>Clostridiaceae</taxon>
        <taxon>Clostridium</taxon>
    </lineage>
</organism>